<dbReference type="EMBL" id="HG807138">
    <property type="protein sequence ID" value="CDW60496.1"/>
    <property type="molecule type" value="Genomic_DNA"/>
</dbReference>
<proteinExistence type="predicted"/>
<feature type="compositionally biased region" description="Polar residues" evidence="1">
    <location>
        <begin position="1"/>
        <end position="12"/>
    </location>
</feature>
<protein>
    <submittedName>
        <fullName evidence="2">Uncharacterized protein</fullName>
    </submittedName>
</protein>
<organism evidence="2 3">
    <name type="scientific">Trichuris trichiura</name>
    <name type="common">Whipworm</name>
    <name type="synonym">Trichocephalus trichiurus</name>
    <dbReference type="NCBI Taxonomy" id="36087"/>
    <lineage>
        <taxon>Eukaryota</taxon>
        <taxon>Metazoa</taxon>
        <taxon>Ecdysozoa</taxon>
        <taxon>Nematoda</taxon>
        <taxon>Enoplea</taxon>
        <taxon>Dorylaimia</taxon>
        <taxon>Trichinellida</taxon>
        <taxon>Trichuridae</taxon>
        <taxon>Trichuris</taxon>
    </lineage>
</organism>
<keyword evidence="3" id="KW-1185">Reference proteome</keyword>
<reference evidence="2" key="2">
    <citation type="submission" date="2014-03" db="EMBL/GenBank/DDBJ databases">
        <title>The whipworm genome and dual-species transcriptomics of an intimate host-pathogen interaction.</title>
        <authorList>
            <person name="Foth B.J."/>
            <person name="Tsai I.J."/>
            <person name="Reid A.J."/>
            <person name="Bancroft A.J."/>
            <person name="Nichol S."/>
            <person name="Tracey A."/>
            <person name="Holroyd N."/>
            <person name="Cotton J.A."/>
            <person name="Stanley E.J."/>
            <person name="Zarowiecki M."/>
            <person name="Liu J.Z."/>
            <person name="Huckvale T."/>
            <person name="Cooper P.J."/>
            <person name="Grencis R.K."/>
            <person name="Berriman M."/>
        </authorList>
    </citation>
    <scope>NUCLEOTIDE SEQUENCE [LARGE SCALE GENOMIC DNA]</scope>
</reference>
<evidence type="ECO:0000256" key="1">
    <source>
        <dbReference type="SAM" id="MobiDB-lite"/>
    </source>
</evidence>
<gene>
    <name evidence="2" type="ORF">TTRE_0000887701</name>
</gene>
<dbReference type="STRING" id="36087.A0A077ZJA0"/>
<name>A0A077ZJA0_TRITR</name>
<evidence type="ECO:0000313" key="2">
    <source>
        <dbReference type="EMBL" id="CDW60496.1"/>
    </source>
</evidence>
<feature type="compositionally biased region" description="Basic and acidic residues" evidence="1">
    <location>
        <begin position="105"/>
        <end position="115"/>
    </location>
</feature>
<evidence type="ECO:0000313" key="3">
    <source>
        <dbReference type="Proteomes" id="UP000030665"/>
    </source>
</evidence>
<accession>A0A077ZJA0</accession>
<sequence>MPGHQSHYSDSSVGLPGLPSPYDTQVGHDYGHPSETPAPAPSLHTPQRQKHEPDKGEPSVTLKGVPGPHSDHGPQLPLKAVHTSWHYPHHSSPPTGFEAAAASKLLHERQSVKQH</sequence>
<dbReference type="Proteomes" id="UP000030665">
    <property type="component" value="Unassembled WGS sequence"/>
</dbReference>
<reference evidence="2" key="1">
    <citation type="submission" date="2014-01" db="EMBL/GenBank/DDBJ databases">
        <authorList>
            <person name="Aslett M."/>
        </authorList>
    </citation>
    <scope>NUCLEOTIDE SEQUENCE</scope>
</reference>
<dbReference type="AlphaFoldDB" id="A0A077ZJA0"/>
<feature type="region of interest" description="Disordered" evidence="1">
    <location>
        <begin position="1"/>
        <end position="115"/>
    </location>
</feature>